<keyword evidence="1" id="KW-0732">Signal</keyword>
<reference evidence="2 3" key="1">
    <citation type="submission" date="2008-07" db="EMBL/GenBank/DDBJ databases">
        <authorList>
            <person name="El-Sayed N."/>
            <person name="Caler E."/>
            <person name="Inman J."/>
            <person name="Amedeo P."/>
            <person name="Hass B."/>
            <person name="Wortman J."/>
        </authorList>
    </citation>
    <scope>NUCLEOTIDE SEQUENCE [LARGE SCALE GENOMIC DNA]</scope>
    <source>
        <strain evidence="3">ATCC 50983 / TXsc</strain>
    </source>
</reference>
<name>C5L3E6_PERM5</name>
<organism evidence="3">
    <name type="scientific">Perkinsus marinus (strain ATCC 50983 / TXsc)</name>
    <dbReference type="NCBI Taxonomy" id="423536"/>
    <lineage>
        <taxon>Eukaryota</taxon>
        <taxon>Sar</taxon>
        <taxon>Alveolata</taxon>
        <taxon>Perkinsozoa</taxon>
        <taxon>Perkinsea</taxon>
        <taxon>Perkinsida</taxon>
        <taxon>Perkinsidae</taxon>
        <taxon>Perkinsus</taxon>
    </lineage>
</organism>
<dbReference type="EMBL" id="GG678893">
    <property type="protein sequence ID" value="EER08747.1"/>
    <property type="molecule type" value="Genomic_DNA"/>
</dbReference>
<evidence type="ECO:0000256" key="1">
    <source>
        <dbReference type="SAM" id="SignalP"/>
    </source>
</evidence>
<dbReference type="OMA" id="PARRCCT"/>
<protein>
    <submittedName>
        <fullName evidence="2">Uncharacterized protein</fullName>
    </submittedName>
</protein>
<proteinExistence type="predicted"/>
<keyword evidence="3" id="KW-1185">Reference proteome</keyword>
<dbReference type="RefSeq" id="XP_002776931.1">
    <property type="nucleotide sequence ID" value="XM_002776885.1"/>
</dbReference>
<evidence type="ECO:0000313" key="3">
    <source>
        <dbReference type="Proteomes" id="UP000007800"/>
    </source>
</evidence>
<dbReference type="GeneID" id="9043057"/>
<accession>C5L3E6</accession>
<dbReference type="AlphaFoldDB" id="C5L3E6"/>
<dbReference type="InParanoid" id="C5L3E6"/>
<gene>
    <name evidence="2" type="ORF">Pmar_PMAR001534</name>
</gene>
<feature type="chain" id="PRO_5002954541" evidence="1">
    <location>
        <begin position="19"/>
        <end position="88"/>
    </location>
</feature>
<dbReference type="Proteomes" id="UP000007800">
    <property type="component" value="Unassembled WGS sequence"/>
</dbReference>
<feature type="signal peptide" evidence="1">
    <location>
        <begin position="1"/>
        <end position="18"/>
    </location>
</feature>
<sequence>MNAFSFAKILFVIGVTFAAPVINPPTTPTPTTVDTTDDGVIIEPVNPAERDCANCVWCRRVGNMFDHAECWRSLFVCGTSCDSCCEGF</sequence>
<evidence type="ECO:0000313" key="2">
    <source>
        <dbReference type="EMBL" id="EER08747.1"/>
    </source>
</evidence>